<dbReference type="EMBL" id="VUNL01000007">
    <property type="protein sequence ID" value="MSV25034.1"/>
    <property type="molecule type" value="Genomic_DNA"/>
</dbReference>
<dbReference type="Pfam" id="PF13175">
    <property type="entry name" value="AAA_15"/>
    <property type="match status" value="1"/>
</dbReference>
<dbReference type="PANTHER" id="PTHR43581:SF2">
    <property type="entry name" value="EXCINUCLEASE ATPASE SUBUNIT"/>
    <property type="match status" value="1"/>
</dbReference>
<dbReference type="SUPFAM" id="SSF52540">
    <property type="entry name" value="P-loop containing nucleoside triphosphate hydrolases"/>
    <property type="match status" value="1"/>
</dbReference>
<dbReference type="Gene3D" id="3.40.50.300">
    <property type="entry name" value="P-loop containing nucleotide triphosphate hydrolases"/>
    <property type="match status" value="1"/>
</dbReference>
<feature type="domain" description="Endonuclease GajA/Old nuclease/RecF-like AAA" evidence="1">
    <location>
        <begin position="3"/>
        <end position="339"/>
    </location>
</feature>
<accession>A0A6I2UY68</accession>
<keyword evidence="2" id="KW-0547">Nucleotide-binding</keyword>
<comment type="caution">
    <text evidence="2">The sequence shown here is derived from an EMBL/GenBank/DDBJ whole genome shotgun (WGS) entry which is preliminary data.</text>
</comment>
<evidence type="ECO:0000259" key="1">
    <source>
        <dbReference type="Pfam" id="PF13175"/>
    </source>
</evidence>
<dbReference type="Proteomes" id="UP000430222">
    <property type="component" value="Unassembled WGS sequence"/>
</dbReference>
<gene>
    <name evidence="2" type="ORF">FYJ78_07525</name>
</gene>
<keyword evidence="3" id="KW-1185">Reference proteome</keyword>
<organism evidence="2 3">
    <name type="scientific">Selenomonas montiformis</name>
    <dbReference type="NCBI Taxonomy" id="2652285"/>
    <lineage>
        <taxon>Bacteria</taxon>
        <taxon>Bacillati</taxon>
        <taxon>Bacillota</taxon>
        <taxon>Negativicutes</taxon>
        <taxon>Selenomonadales</taxon>
        <taxon>Selenomonadaceae</taxon>
        <taxon>Selenomonas</taxon>
    </lineage>
</organism>
<evidence type="ECO:0000313" key="2">
    <source>
        <dbReference type="EMBL" id="MSV25034.1"/>
    </source>
</evidence>
<sequence>MQHLKIRNLGPIRHCEIHVDDFTVLTGPQASGKSTIARSIYFFRTLKDDVFAQITHRPSEDEYETNIIRAFEKRLRKKFLQIFGSTWSMAEDMKLTYEYAPHVKISVYLEPDHNHSYRNFVRFEIDDKITEFLSRYENQPYEWDQEDRRQTLRTDIDKLFEDYYETIYIPAGRSLITVLTDRLASILDSEDRTLDYCMRAYVRLTMEKRSAFRDGAEGLLGEKLHTTQEKVDRKKMKIMQDLMDRVLQGRYSYQSGEERLNIEGHRYVKINFASSGQQEAVWVFNLLYYYLLERKPIFLIIEEPEAHLYPDAQKAITEALGLFGHERNQVLMTTHSPYILGELNNLLFANTIPQKYRRQMPVAEEKLLPEEHTWVGHVNGGMVEDGLSKGFIQNGLIDGASDEINDEMQQLMEINWQAEDSHE</sequence>
<dbReference type="InterPro" id="IPR027417">
    <property type="entry name" value="P-loop_NTPase"/>
</dbReference>
<evidence type="ECO:0000313" key="3">
    <source>
        <dbReference type="Proteomes" id="UP000430222"/>
    </source>
</evidence>
<name>A0A6I2UY68_9FIRM</name>
<dbReference type="RefSeq" id="WP_154620808.1">
    <property type="nucleotide sequence ID" value="NZ_VUNL01000007.1"/>
</dbReference>
<dbReference type="GO" id="GO:0005524">
    <property type="term" value="F:ATP binding"/>
    <property type="evidence" value="ECO:0007669"/>
    <property type="project" value="UniProtKB-KW"/>
</dbReference>
<protein>
    <submittedName>
        <fullName evidence="2">ATP-binding protein</fullName>
    </submittedName>
</protein>
<proteinExistence type="predicted"/>
<reference evidence="2 3" key="1">
    <citation type="submission" date="2019-08" db="EMBL/GenBank/DDBJ databases">
        <title>In-depth cultivation of the pig gut microbiome towards novel bacterial diversity and tailored functional studies.</title>
        <authorList>
            <person name="Wylensek D."/>
            <person name="Hitch T.C.A."/>
            <person name="Clavel T."/>
        </authorList>
    </citation>
    <scope>NUCLEOTIDE SEQUENCE [LARGE SCALE GENOMIC DNA]</scope>
    <source>
        <strain evidence="3">WCA-380-WT-3B3</strain>
    </source>
</reference>
<dbReference type="PANTHER" id="PTHR43581">
    <property type="entry name" value="ATP/GTP PHOSPHATASE"/>
    <property type="match status" value="1"/>
</dbReference>
<keyword evidence="2" id="KW-0067">ATP-binding</keyword>
<dbReference type="AlphaFoldDB" id="A0A6I2UY68"/>
<dbReference type="InterPro" id="IPR051396">
    <property type="entry name" value="Bact_Antivir_Def_Nuclease"/>
</dbReference>
<dbReference type="InterPro" id="IPR041685">
    <property type="entry name" value="AAA_GajA/Old/RecF-like"/>
</dbReference>